<dbReference type="InterPro" id="IPR007443">
    <property type="entry name" value="LpoA"/>
</dbReference>
<dbReference type="RefSeq" id="WP_206597221.1">
    <property type="nucleotide sequence ID" value="NZ_JAFKCS010000835.1"/>
</dbReference>
<reference evidence="3 4" key="1">
    <citation type="submission" date="2021-03" db="EMBL/GenBank/DDBJ databases">
        <title>novel species isolated from a fishpond in China.</title>
        <authorList>
            <person name="Lu H."/>
            <person name="Cai Z."/>
        </authorList>
    </citation>
    <scope>NUCLEOTIDE SEQUENCE [LARGE SCALE GENOMIC DNA]</scope>
    <source>
        <strain evidence="3 4">Y57</strain>
    </source>
</reference>
<feature type="non-terminal residue" evidence="3">
    <location>
        <position position="93"/>
    </location>
</feature>
<feature type="signal peptide" evidence="2">
    <location>
        <begin position="1"/>
        <end position="21"/>
    </location>
</feature>
<evidence type="ECO:0000313" key="3">
    <source>
        <dbReference type="EMBL" id="MBN7823525.1"/>
    </source>
</evidence>
<name>A0ABS3D4H1_9ALTE</name>
<keyword evidence="1" id="KW-0472">Membrane</keyword>
<organism evidence="3 4">
    <name type="scientific">Bowmanella yangjiangensis</name>
    <dbReference type="NCBI Taxonomy" id="2811230"/>
    <lineage>
        <taxon>Bacteria</taxon>
        <taxon>Pseudomonadati</taxon>
        <taxon>Pseudomonadota</taxon>
        <taxon>Gammaproteobacteria</taxon>
        <taxon>Alteromonadales</taxon>
        <taxon>Alteromonadaceae</taxon>
        <taxon>Bowmanella</taxon>
    </lineage>
</organism>
<evidence type="ECO:0000256" key="2">
    <source>
        <dbReference type="SAM" id="SignalP"/>
    </source>
</evidence>
<sequence length="93" mass="9879">MIASLRPLSAIFLAGMLAACANSPNNGLGELPRTPKASIEQMLQQAAESKPEQAALLRLSAADQAYRQNDVAGSARILEQVDLASLQPAQQMF</sequence>
<dbReference type="EMBL" id="JAFKCS010000835">
    <property type="protein sequence ID" value="MBN7823525.1"/>
    <property type="molecule type" value="Genomic_DNA"/>
</dbReference>
<accession>A0ABS3D4H1</accession>
<dbReference type="PANTHER" id="PTHR38038">
    <property type="entry name" value="PENICILLIN-BINDING PROTEIN ACTIVATOR LPOA"/>
    <property type="match status" value="1"/>
</dbReference>
<dbReference type="Proteomes" id="UP000663992">
    <property type="component" value="Unassembled WGS sequence"/>
</dbReference>
<feature type="chain" id="PRO_5045992067" evidence="2">
    <location>
        <begin position="22"/>
        <end position="93"/>
    </location>
</feature>
<dbReference type="PROSITE" id="PS51257">
    <property type="entry name" value="PROKAR_LIPOPROTEIN"/>
    <property type="match status" value="1"/>
</dbReference>
<keyword evidence="4" id="KW-1185">Reference proteome</keyword>
<comment type="caution">
    <text evidence="3">The sequence shown here is derived from an EMBL/GenBank/DDBJ whole genome shotgun (WGS) entry which is preliminary data.</text>
</comment>
<keyword evidence="2" id="KW-0732">Signal</keyword>
<proteinExistence type="predicted"/>
<protein>
    <submittedName>
        <fullName evidence="3">Penicillin-binding protein activator</fullName>
    </submittedName>
</protein>
<gene>
    <name evidence="3" type="ORF">J0A65_26895</name>
</gene>
<evidence type="ECO:0000313" key="4">
    <source>
        <dbReference type="Proteomes" id="UP000663992"/>
    </source>
</evidence>
<dbReference type="Pfam" id="PF04348">
    <property type="entry name" value="LppC"/>
    <property type="match status" value="1"/>
</dbReference>
<dbReference type="PANTHER" id="PTHR38038:SF1">
    <property type="entry name" value="PENICILLIN-BINDING PROTEIN ACTIVATOR LPOA"/>
    <property type="match status" value="1"/>
</dbReference>
<evidence type="ECO:0000256" key="1">
    <source>
        <dbReference type="ARBA" id="ARBA00023136"/>
    </source>
</evidence>